<accession>A0A0A9FKQ3</accession>
<reference evidence="2" key="2">
    <citation type="journal article" date="2015" name="Data Brief">
        <title>Shoot transcriptome of the giant reed, Arundo donax.</title>
        <authorList>
            <person name="Barrero R.A."/>
            <person name="Guerrero F.D."/>
            <person name="Moolhuijzen P."/>
            <person name="Goolsby J.A."/>
            <person name="Tidwell J."/>
            <person name="Bellgard S.E."/>
            <person name="Bellgard M.I."/>
        </authorList>
    </citation>
    <scope>NUCLEOTIDE SEQUENCE</scope>
    <source>
        <tissue evidence="2">Shoot tissue taken approximately 20 cm above the soil surface</tissue>
    </source>
</reference>
<organism evidence="2">
    <name type="scientific">Arundo donax</name>
    <name type="common">Giant reed</name>
    <name type="synonym">Donax arundinaceus</name>
    <dbReference type="NCBI Taxonomy" id="35708"/>
    <lineage>
        <taxon>Eukaryota</taxon>
        <taxon>Viridiplantae</taxon>
        <taxon>Streptophyta</taxon>
        <taxon>Embryophyta</taxon>
        <taxon>Tracheophyta</taxon>
        <taxon>Spermatophyta</taxon>
        <taxon>Magnoliopsida</taxon>
        <taxon>Liliopsida</taxon>
        <taxon>Poales</taxon>
        <taxon>Poaceae</taxon>
        <taxon>PACMAD clade</taxon>
        <taxon>Arundinoideae</taxon>
        <taxon>Arundineae</taxon>
        <taxon>Arundo</taxon>
    </lineage>
</organism>
<dbReference type="EMBL" id="GBRH01187205">
    <property type="protein sequence ID" value="JAE10691.1"/>
    <property type="molecule type" value="Transcribed_RNA"/>
</dbReference>
<proteinExistence type="predicted"/>
<reference evidence="2" key="1">
    <citation type="submission" date="2014-09" db="EMBL/GenBank/DDBJ databases">
        <authorList>
            <person name="Magalhaes I.L.F."/>
            <person name="Oliveira U."/>
            <person name="Santos F.R."/>
            <person name="Vidigal T.H.D.A."/>
            <person name="Brescovit A.D."/>
            <person name="Santos A.J."/>
        </authorList>
    </citation>
    <scope>NUCLEOTIDE SEQUENCE</scope>
    <source>
        <tissue evidence="2">Shoot tissue taken approximately 20 cm above the soil surface</tissue>
    </source>
</reference>
<evidence type="ECO:0000313" key="2">
    <source>
        <dbReference type="EMBL" id="JAE10691.1"/>
    </source>
</evidence>
<protein>
    <submittedName>
        <fullName evidence="2">Uncharacterized protein</fullName>
    </submittedName>
</protein>
<feature type="region of interest" description="Disordered" evidence="1">
    <location>
        <begin position="1"/>
        <end position="25"/>
    </location>
</feature>
<dbReference type="AlphaFoldDB" id="A0A0A9FKQ3"/>
<evidence type="ECO:0000256" key="1">
    <source>
        <dbReference type="SAM" id="MobiDB-lite"/>
    </source>
</evidence>
<name>A0A0A9FKQ3_ARUDO</name>
<sequence length="25" mass="2794">MRSPGVEASELGEEDWCERARGVTE</sequence>